<evidence type="ECO:0000256" key="2">
    <source>
        <dbReference type="ARBA" id="ARBA00022679"/>
    </source>
</evidence>
<evidence type="ECO:0000313" key="7">
    <source>
        <dbReference type="Proteomes" id="UP000198548"/>
    </source>
</evidence>
<dbReference type="GO" id="GO:0046677">
    <property type="term" value="P:response to antibiotic"/>
    <property type="evidence" value="ECO:0007669"/>
    <property type="project" value="UniProtKB-KW"/>
</dbReference>
<reference evidence="6 7" key="1">
    <citation type="submission" date="2016-10" db="EMBL/GenBank/DDBJ databases">
        <authorList>
            <person name="de Groot N.N."/>
        </authorList>
    </citation>
    <scope>NUCLEOTIDE SEQUENCE [LARGE SCALE GENOMIC DNA]</scope>
    <source>
        <strain evidence="6 7">DSM 19182</strain>
    </source>
</reference>
<dbReference type="PANTHER" id="PTHR11104">
    <property type="entry name" value="AMINOGLYCOSIDE N3-ACETYLTRANSFERASE"/>
    <property type="match status" value="1"/>
</dbReference>
<evidence type="ECO:0000256" key="1">
    <source>
        <dbReference type="ARBA" id="ARBA00006383"/>
    </source>
</evidence>
<dbReference type="RefSeq" id="WP_091488526.1">
    <property type="nucleotide sequence ID" value="NZ_BJUX01000004.1"/>
</dbReference>
<keyword evidence="3 4" id="KW-0012">Acyltransferase</keyword>
<evidence type="ECO:0000313" key="5">
    <source>
        <dbReference type="EMBL" id="GEK88516.1"/>
    </source>
</evidence>
<dbReference type="InterPro" id="IPR003679">
    <property type="entry name" value="Amioglycoside_AcTrfase"/>
</dbReference>
<dbReference type="AlphaFoldDB" id="A0A1H7UR26"/>
<dbReference type="OrthoDB" id="7330654at2"/>
<dbReference type="InterPro" id="IPR028345">
    <property type="entry name" value="Antibiotic_NAT-like"/>
</dbReference>
<reference evidence="5 8" key="2">
    <citation type="submission" date="2019-07" db="EMBL/GenBank/DDBJ databases">
        <title>Whole genome shotgun sequence of Alkalibacterium putridalgicola NBRC 103243.</title>
        <authorList>
            <person name="Hosoyama A."/>
            <person name="Uohara A."/>
            <person name="Ohji S."/>
            <person name="Ichikawa N."/>
        </authorList>
    </citation>
    <scope>NUCLEOTIDE SEQUENCE [LARGE SCALE GENOMIC DNA]</scope>
    <source>
        <strain evidence="5 8">NBRC 103243</strain>
    </source>
</reference>
<organism evidence="6 7">
    <name type="scientific">Alkalibacterium putridalgicola</name>
    <dbReference type="NCBI Taxonomy" id="426703"/>
    <lineage>
        <taxon>Bacteria</taxon>
        <taxon>Bacillati</taxon>
        <taxon>Bacillota</taxon>
        <taxon>Bacilli</taxon>
        <taxon>Lactobacillales</taxon>
        <taxon>Carnobacteriaceae</taxon>
        <taxon>Alkalibacterium</taxon>
    </lineage>
</organism>
<gene>
    <name evidence="5" type="ORF">APU01nite_05550</name>
    <name evidence="6" type="ORF">SAMN04488100_11921</name>
</gene>
<dbReference type="EMBL" id="BJUX01000004">
    <property type="protein sequence ID" value="GEK88516.1"/>
    <property type="molecule type" value="Genomic_DNA"/>
</dbReference>
<dbReference type="STRING" id="426703.SAMN04488100_11921"/>
<dbReference type="SUPFAM" id="SSF110710">
    <property type="entry name" value="TTHA0583/YokD-like"/>
    <property type="match status" value="1"/>
</dbReference>
<dbReference type="EMBL" id="FOBL01000019">
    <property type="protein sequence ID" value="SEL99229.1"/>
    <property type="molecule type" value="Genomic_DNA"/>
</dbReference>
<dbReference type="Pfam" id="PF02522">
    <property type="entry name" value="Antibiotic_NAT"/>
    <property type="match status" value="1"/>
</dbReference>
<keyword evidence="4" id="KW-0046">Antibiotic resistance</keyword>
<dbReference type="Proteomes" id="UP000198548">
    <property type="component" value="Unassembled WGS sequence"/>
</dbReference>
<dbReference type="PANTHER" id="PTHR11104:SF0">
    <property type="entry name" value="SPBETA PROPHAGE-DERIVED AMINOGLYCOSIDE N(3')-ACETYLTRANSFERASE-LIKE PROTEIN YOKD"/>
    <property type="match status" value="1"/>
</dbReference>
<dbReference type="EC" id="2.3.1.-" evidence="4"/>
<evidence type="ECO:0000313" key="6">
    <source>
        <dbReference type="EMBL" id="SEL99229.1"/>
    </source>
</evidence>
<comment type="catalytic activity">
    <reaction evidence="4">
        <text>a 2-deoxystreptamine antibiotic + acetyl-CoA = an N(3)-acetyl-2-deoxystreptamine antibiotic + CoA + H(+)</text>
        <dbReference type="Rhea" id="RHEA:12665"/>
        <dbReference type="ChEBI" id="CHEBI:15378"/>
        <dbReference type="ChEBI" id="CHEBI:57287"/>
        <dbReference type="ChEBI" id="CHEBI:57288"/>
        <dbReference type="ChEBI" id="CHEBI:57921"/>
        <dbReference type="ChEBI" id="CHEBI:77452"/>
        <dbReference type="EC" id="2.3.1.81"/>
    </reaction>
</comment>
<proteinExistence type="inferred from homology"/>
<keyword evidence="8" id="KW-1185">Reference proteome</keyword>
<comment type="similarity">
    <text evidence="1 4">Belongs to the antibiotic N-acetyltransferase family.</text>
</comment>
<name>A0A1H7UR26_9LACT</name>
<accession>A0A1H7UR26</accession>
<dbReference type="Proteomes" id="UP000321425">
    <property type="component" value="Unassembled WGS sequence"/>
</dbReference>
<evidence type="ECO:0000256" key="3">
    <source>
        <dbReference type="ARBA" id="ARBA00023315"/>
    </source>
</evidence>
<evidence type="ECO:0000256" key="4">
    <source>
        <dbReference type="RuleBase" id="RU365031"/>
    </source>
</evidence>
<sequence length="266" mass="30168">MHTKESLVQDLKQLNINSKGTLLVHSSYKSIGKVKGGPETVLDSLSAYMKDGLLVLPTHTWDYITKDDPVFDVNESPSNVGMLTEKFRHRANVFRSEHPTHSVAALGKDAELFTEGEYRHDTPCARESVWGKLVDRDAQILLIGVDLTRNTFIHGIEEWVDTPGRMTESHEDLYSVLHTGEKVHVPSRRHSGSHASEHYWKVDGILMEEGAMRKGTFGDADVRIIDARKTADLLTELLLKKPDLFSDNEPLADEWRYYLQNKRSES</sequence>
<evidence type="ECO:0000313" key="8">
    <source>
        <dbReference type="Proteomes" id="UP000321425"/>
    </source>
</evidence>
<keyword evidence="2 4" id="KW-0808">Transferase</keyword>
<protein>
    <recommendedName>
        <fullName evidence="4">Aminoglycoside N(3)-acetyltransferase</fullName>
        <ecNumber evidence="4">2.3.1.-</ecNumber>
    </recommendedName>
</protein>
<dbReference type="GO" id="GO:0046353">
    <property type="term" value="F:aminoglycoside 3-N-acetyltransferase activity"/>
    <property type="evidence" value="ECO:0007669"/>
    <property type="project" value="UniProtKB-EC"/>
</dbReference>